<dbReference type="Pfam" id="PF13129">
    <property type="entry name" value="DUF3953"/>
    <property type="match status" value="1"/>
</dbReference>
<feature type="transmembrane region" description="Helical" evidence="1">
    <location>
        <begin position="28"/>
        <end position="45"/>
    </location>
</feature>
<dbReference type="EMBL" id="RXNT01000004">
    <property type="protein sequence ID" value="RTR33967.1"/>
    <property type="molecule type" value="Genomic_DNA"/>
</dbReference>
<keyword evidence="1" id="KW-1133">Transmembrane helix</keyword>
<dbReference type="OrthoDB" id="2456396at2"/>
<reference evidence="2 3" key="1">
    <citation type="submission" date="2018-12" db="EMBL/GenBank/DDBJ databases">
        <title>Bacillus yapensis draft genome sequence.</title>
        <authorList>
            <person name="Yu L."/>
            <person name="Xu X."/>
            <person name="Tang X."/>
        </authorList>
    </citation>
    <scope>NUCLEOTIDE SEQUENCE [LARGE SCALE GENOMIC DNA]</scope>
    <source>
        <strain evidence="2 3">XXST-01</strain>
    </source>
</reference>
<dbReference type="InterPro" id="IPR025018">
    <property type="entry name" value="DUF3953"/>
</dbReference>
<dbReference type="RefSeq" id="WP_126407755.1">
    <property type="nucleotide sequence ID" value="NZ_RXNT01000004.1"/>
</dbReference>
<evidence type="ECO:0000313" key="3">
    <source>
        <dbReference type="Proteomes" id="UP000271374"/>
    </source>
</evidence>
<accession>A0A3S0IEZ5</accession>
<keyword evidence="3" id="KW-1185">Reference proteome</keyword>
<organism evidence="2 3">
    <name type="scientific">Bacillus yapensis</name>
    <dbReference type="NCBI Taxonomy" id="2492960"/>
    <lineage>
        <taxon>Bacteria</taxon>
        <taxon>Bacillati</taxon>
        <taxon>Bacillota</taxon>
        <taxon>Bacilli</taxon>
        <taxon>Bacillales</taxon>
        <taxon>Bacillaceae</taxon>
        <taxon>Bacillus</taxon>
    </lineage>
</organism>
<name>A0A3S0IEZ5_9BACI</name>
<sequence length="77" mass="8705">MFKPLKIIFGVITLSLASYGLITKNFEFQPVMTFFMGLFILIIGIEEFKKGRRGFGILSIAVCLFAIFVSFQGFLLN</sequence>
<feature type="transmembrane region" description="Helical" evidence="1">
    <location>
        <begin position="7"/>
        <end position="22"/>
    </location>
</feature>
<protein>
    <submittedName>
        <fullName evidence="2">DUF3953 domain-containing protein</fullName>
    </submittedName>
</protein>
<keyword evidence="1" id="KW-0812">Transmembrane</keyword>
<comment type="caution">
    <text evidence="2">The sequence shown here is derived from an EMBL/GenBank/DDBJ whole genome shotgun (WGS) entry which is preliminary data.</text>
</comment>
<evidence type="ECO:0000256" key="1">
    <source>
        <dbReference type="SAM" id="Phobius"/>
    </source>
</evidence>
<feature type="transmembrane region" description="Helical" evidence="1">
    <location>
        <begin position="57"/>
        <end position="76"/>
    </location>
</feature>
<keyword evidence="1" id="KW-0472">Membrane</keyword>
<dbReference type="AlphaFoldDB" id="A0A3S0IEZ5"/>
<dbReference type="Proteomes" id="UP000271374">
    <property type="component" value="Unassembled WGS sequence"/>
</dbReference>
<proteinExistence type="predicted"/>
<evidence type="ECO:0000313" key="2">
    <source>
        <dbReference type="EMBL" id="RTR33967.1"/>
    </source>
</evidence>
<gene>
    <name evidence="2" type="ORF">EKG37_07075</name>
</gene>